<gene>
    <name evidence="2" type="ORF">V1I91_17850</name>
</gene>
<dbReference type="InterPro" id="IPR004675">
    <property type="entry name" value="AhpD_core"/>
</dbReference>
<reference evidence="2 3" key="1">
    <citation type="submission" date="2024-01" db="EMBL/GenBank/DDBJ databases">
        <title>Maribacter spp. originated from different algae showed divergent polysaccharides utilization ability.</title>
        <authorList>
            <person name="Wang H."/>
            <person name="Wu Y."/>
        </authorList>
    </citation>
    <scope>NUCLEOTIDE SEQUENCE [LARGE SCALE GENOMIC DNA]</scope>
    <source>
        <strain evidence="2 3">PR1</strain>
    </source>
</reference>
<organism evidence="2 3">
    <name type="scientific">Maribacter cobaltidurans</name>
    <dbReference type="NCBI Taxonomy" id="1178778"/>
    <lineage>
        <taxon>Bacteria</taxon>
        <taxon>Pseudomonadati</taxon>
        <taxon>Bacteroidota</taxon>
        <taxon>Flavobacteriia</taxon>
        <taxon>Flavobacteriales</taxon>
        <taxon>Flavobacteriaceae</taxon>
        <taxon>Maribacter</taxon>
    </lineage>
</organism>
<dbReference type="EMBL" id="JAZDDG010000009">
    <property type="protein sequence ID" value="MEE1977946.1"/>
    <property type="molecule type" value="Genomic_DNA"/>
</dbReference>
<feature type="domain" description="Carboxymuconolactone decarboxylase-like" evidence="1">
    <location>
        <begin position="16"/>
        <end position="95"/>
    </location>
</feature>
<dbReference type="SUPFAM" id="SSF69118">
    <property type="entry name" value="AhpD-like"/>
    <property type="match status" value="1"/>
</dbReference>
<dbReference type="RefSeq" id="WP_272652627.1">
    <property type="nucleotide sequence ID" value="NZ_JAZDDG010000009.1"/>
</dbReference>
<dbReference type="Pfam" id="PF02627">
    <property type="entry name" value="CMD"/>
    <property type="match status" value="1"/>
</dbReference>
<evidence type="ECO:0000313" key="2">
    <source>
        <dbReference type="EMBL" id="MEE1977946.1"/>
    </source>
</evidence>
<evidence type="ECO:0000313" key="3">
    <source>
        <dbReference type="Proteomes" id="UP001356308"/>
    </source>
</evidence>
<protein>
    <submittedName>
        <fullName evidence="2">Carboxymuconolactone decarboxylase family protein</fullName>
    </submittedName>
</protein>
<keyword evidence="3" id="KW-1185">Reference proteome</keyword>
<dbReference type="InterPro" id="IPR003779">
    <property type="entry name" value="CMD-like"/>
</dbReference>
<accession>A0ABU7IY77</accession>
<dbReference type="Gene3D" id="1.20.1290.10">
    <property type="entry name" value="AhpD-like"/>
    <property type="match status" value="1"/>
</dbReference>
<dbReference type="InterPro" id="IPR029032">
    <property type="entry name" value="AhpD-like"/>
</dbReference>
<dbReference type="PANTHER" id="PTHR34846:SF10">
    <property type="entry name" value="CYTOPLASMIC PROTEIN"/>
    <property type="match status" value="1"/>
</dbReference>
<dbReference type="Proteomes" id="UP001356308">
    <property type="component" value="Unassembled WGS sequence"/>
</dbReference>
<name>A0ABU7IY77_9FLAO</name>
<proteinExistence type="predicted"/>
<sequence length="150" mass="17099">MSTKRIDIHQVQPSYYTPLIELDKQLRASSLTNAELLLIYIRASHINGCAYCIQSHTKEAIEKGEKQYRLHALSAWEDAPFFSDEERAILRLTDEVTHITRAGITDAVYTEAKDLFDDQKIADIIMAATCINAWNRIGRGTLLEPFKSQE</sequence>
<dbReference type="NCBIfam" id="TIGR00778">
    <property type="entry name" value="ahpD_dom"/>
    <property type="match status" value="1"/>
</dbReference>
<comment type="caution">
    <text evidence="2">The sequence shown here is derived from an EMBL/GenBank/DDBJ whole genome shotgun (WGS) entry which is preliminary data.</text>
</comment>
<dbReference type="PANTHER" id="PTHR34846">
    <property type="entry name" value="4-CARBOXYMUCONOLACTONE DECARBOXYLASE FAMILY PROTEIN (AFU_ORTHOLOGUE AFUA_6G11590)"/>
    <property type="match status" value="1"/>
</dbReference>
<evidence type="ECO:0000259" key="1">
    <source>
        <dbReference type="Pfam" id="PF02627"/>
    </source>
</evidence>